<dbReference type="VEuPathDB" id="CryptoDB:Vbra_17252"/>
<evidence type="ECO:0000313" key="1">
    <source>
        <dbReference type="EMBL" id="CEM25431.1"/>
    </source>
</evidence>
<gene>
    <name evidence="1" type="ORF">Vbra_17252</name>
</gene>
<keyword evidence="2" id="KW-1185">Reference proteome</keyword>
<dbReference type="OrthoDB" id="427429at2759"/>
<dbReference type="STRING" id="1169540.A0A0G4G9Q3"/>
<dbReference type="OMA" id="RCLKNNY"/>
<sequence length="196" mass="22588">MSLPSMDAYSDREKYEQHVKQELHMIDNDLKDWFLTRRIGIEKAQGMRKQLESLNATGLAMNNADVPPTQMVLWNDIVQGRPDMEDSLSTDAREMKAEKYMKLFKDSTTVQHPCRIPGVAYLRCLHENFKETSQARTKKCMYSFTSFDACRKALLKQQSVAMENAMTRQDLADRRAKAMFERRAVLLDSLSGQPGQ</sequence>
<proteinExistence type="predicted"/>
<reference evidence="1 2" key="1">
    <citation type="submission" date="2014-11" db="EMBL/GenBank/DDBJ databases">
        <authorList>
            <person name="Zhu J."/>
            <person name="Qi W."/>
            <person name="Song R."/>
        </authorList>
    </citation>
    <scope>NUCLEOTIDE SEQUENCE [LARGE SCALE GENOMIC DNA]</scope>
</reference>
<dbReference type="InParanoid" id="A0A0G4G9Q3"/>
<organism evidence="1 2">
    <name type="scientific">Vitrella brassicaformis (strain CCMP3155)</name>
    <dbReference type="NCBI Taxonomy" id="1169540"/>
    <lineage>
        <taxon>Eukaryota</taxon>
        <taxon>Sar</taxon>
        <taxon>Alveolata</taxon>
        <taxon>Colpodellida</taxon>
        <taxon>Vitrellaceae</taxon>
        <taxon>Vitrella</taxon>
    </lineage>
</organism>
<accession>A0A0G4G9Q3</accession>
<dbReference type="EMBL" id="CDMY01000601">
    <property type="protein sequence ID" value="CEM25431.1"/>
    <property type="molecule type" value="Genomic_DNA"/>
</dbReference>
<dbReference type="FunCoup" id="A0A0G4G9Q3">
    <property type="interactions" value="41"/>
</dbReference>
<dbReference type="Proteomes" id="UP000041254">
    <property type="component" value="Unassembled WGS sequence"/>
</dbReference>
<name>A0A0G4G9Q3_VITBC</name>
<protein>
    <submittedName>
        <fullName evidence="1">Uncharacterized protein</fullName>
    </submittedName>
</protein>
<evidence type="ECO:0000313" key="2">
    <source>
        <dbReference type="Proteomes" id="UP000041254"/>
    </source>
</evidence>
<dbReference type="PhylomeDB" id="A0A0G4G9Q3"/>
<dbReference type="AlphaFoldDB" id="A0A0G4G9Q3"/>